<dbReference type="SUPFAM" id="SSF51735">
    <property type="entry name" value="NAD(P)-binding Rossmann-fold domains"/>
    <property type="match status" value="1"/>
</dbReference>
<accession>A0A132F2D6</accession>
<evidence type="ECO:0000313" key="4">
    <source>
        <dbReference type="EMBL" id="KWF66351.1"/>
    </source>
</evidence>
<dbReference type="Pfam" id="PF13561">
    <property type="entry name" value="adh_short_C2"/>
    <property type="match status" value="1"/>
</dbReference>
<comment type="similarity">
    <text evidence="1">Belongs to the short-chain dehydrogenases/reductases (SDR) family.</text>
</comment>
<dbReference type="SMART" id="SM00822">
    <property type="entry name" value="PKS_KR"/>
    <property type="match status" value="1"/>
</dbReference>
<keyword evidence="2" id="KW-0560">Oxidoreductase</keyword>
<gene>
    <name evidence="4" type="ORF">WT57_17730</name>
</gene>
<dbReference type="FunFam" id="3.40.50.720:FF:000084">
    <property type="entry name" value="Short-chain dehydrogenase reductase"/>
    <property type="match status" value="1"/>
</dbReference>
<dbReference type="InterPro" id="IPR020904">
    <property type="entry name" value="Sc_DH/Rdtase_CS"/>
</dbReference>
<organism evidence="4 5">
    <name type="scientific">Burkholderia pseudomultivorans</name>
    <dbReference type="NCBI Taxonomy" id="1207504"/>
    <lineage>
        <taxon>Bacteria</taxon>
        <taxon>Pseudomonadati</taxon>
        <taxon>Pseudomonadota</taxon>
        <taxon>Betaproteobacteria</taxon>
        <taxon>Burkholderiales</taxon>
        <taxon>Burkholderiaceae</taxon>
        <taxon>Burkholderia</taxon>
        <taxon>Burkholderia cepacia complex</taxon>
    </lineage>
</organism>
<evidence type="ECO:0000259" key="3">
    <source>
        <dbReference type="SMART" id="SM00822"/>
    </source>
</evidence>
<dbReference type="InterPro" id="IPR057326">
    <property type="entry name" value="KR_dom"/>
</dbReference>
<dbReference type="PANTHER" id="PTHR43639">
    <property type="entry name" value="OXIDOREDUCTASE, SHORT-CHAIN DEHYDROGENASE/REDUCTASE FAMILY (AFU_ORTHOLOGUE AFUA_5G02870)"/>
    <property type="match status" value="1"/>
</dbReference>
<feature type="domain" description="Ketoreductase" evidence="3">
    <location>
        <begin position="7"/>
        <end position="184"/>
    </location>
</feature>
<dbReference type="GO" id="GO:0016491">
    <property type="term" value="F:oxidoreductase activity"/>
    <property type="evidence" value="ECO:0007669"/>
    <property type="project" value="UniProtKB-KW"/>
</dbReference>
<dbReference type="Gene3D" id="3.40.50.720">
    <property type="entry name" value="NAD(P)-binding Rossmann-like Domain"/>
    <property type="match status" value="1"/>
</dbReference>
<dbReference type="InterPro" id="IPR036291">
    <property type="entry name" value="NAD(P)-bd_dom_sf"/>
</dbReference>
<evidence type="ECO:0000313" key="5">
    <source>
        <dbReference type="Proteomes" id="UP000061512"/>
    </source>
</evidence>
<dbReference type="CDD" id="cd05233">
    <property type="entry name" value="SDR_c"/>
    <property type="match status" value="1"/>
</dbReference>
<name>A0A132F2D6_9BURK</name>
<dbReference type="Proteomes" id="UP000061512">
    <property type="component" value="Unassembled WGS sequence"/>
</dbReference>
<sequence>MNQFEGKVAVVTGGTQGLGATIATLFAERGARGIVICGRNAEKGQAQVRMLEKTGDTKAVFVRADLSNVDDCRAVVAAARETFGNVDTLVNAAATTDRGTILDTSPELFDRMFNTNVRGPFFLMQEAIKLMREKGTEGTIVNICSMSALAGQPFIAAYCASKGALATLTRNTAFALLKNRIRVNGLNIGWMASEGEDQTMRTYHGAQDGWLEEAAKQMPFGRLIDPAEVARAVAFLASDESGLMTGSVMEYDQSVWGGYDEAPRPAKAL</sequence>
<reference evidence="4 5" key="1">
    <citation type="submission" date="2015-11" db="EMBL/GenBank/DDBJ databases">
        <title>Expanding the genomic diversity of Burkholderia species for the development of highly accurate diagnostics.</title>
        <authorList>
            <person name="Sahl J."/>
            <person name="Keim P."/>
            <person name="Wagner D."/>
        </authorList>
    </citation>
    <scope>NUCLEOTIDE SEQUENCE [LARGE SCALE GENOMIC DNA]</scope>
    <source>
        <strain evidence="4 5">MSMB574WGS</strain>
    </source>
</reference>
<evidence type="ECO:0000256" key="2">
    <source>
        <dbReference type="ARBA" id="ARBA00023002"/>
    </source>
</evidence>
<comment type="caution">
    <text evidence="4">The sequence shown here is derived from an EMBL/GenBank/DDBJ whole genome shotgun (WGS) entry which is preliminary data.</text>
</comment>
<dbReference type="EMBL" id="LPJX01000032">
    <property type="protein sequence ID" value="KWF66351.1"/>
    <property type="molecule type" value="Genomic_DNA"/>
</dbReference>
<protein>
    <submittedName>
        <fullName evidence="4">Short-chain dehydrogenase</fullName>
    </submittedName>
</protein>
<dbReference type="RefSeq" id="WP_006403118.1">
    <property type="nucleotide sequence ID" value="NZ_LPJX01000032.1"/>
</dbReference>
<dbReference type="PANTHER" id="PTHR43639:SF1">
    <property type="entry name" value="SHORT-CHAIN DEHYDROGENASE_REDUCTASE FAMILY PROTEIN"/>
    <property type="match status" value="1"/>
</dbReference>
<dbReference type="NCBIfam" id="NF004847">
    <property type="entry name" value="PRK06198.1"/>
    <property type="match status" value="1"/>
</dbReference>
<evidence type="ECO:0000256" key="1">
    <source>
        <dbReference type="ARBA" id="ARBA00006484"/>
    </source>
</evidence>
<proteinExistence type="inferred from homology"/>
<dbReference type="PRINTS" id="PR00081">
    <property type="entry name" value="GDHRDH"/>
</dbReference>
<dbReference type="AlphaFoldDB" id="A0A132F2D6"/>
<dbReference type="PRINTS" id="PR00080">
    <property type="entry name" value="SDRFAMILY"/>
</dbReference>
<dbReference type="PROSITE" id="PS00061">
    <property type="entry name" value="ADH_SHORT"/>
    <property type="match status" value="1"/>
</dbReference>
<dbReference type="InterPro" id="IPR002347">
    <property type="entry name" value="SDR_fam"/>
</dbReference>